<comment type="caution">
    <text evidence="2">The sequence shown here is derived from an EMBL/GenBank/DDBJ whole genome shotgun (WGS) entry which is preliminary data.</text>
</comment>
<evidence type="ECO:0000256" key="1">
    <source>
        <dbReference type="SAM" id="SignalP"/>
    </source>
</evidence>
<protein>
    <submittedName>
        <fullName evidence="2">Uncharacterized protein</fullName>
    </submittedName>
</protein>
<reference evidence="2 3" key="1">
    <citation type="submission" date="2012-12" db="EMBL/GenBank/DDBJ databases">
        <title>Novel taxa of Listeriaceae from agricultural environments in the United States.</title>
        <authorList>
            <person name="den Bakker H.C."/>
            <person name="Allred A."/>
            <person name="Warchocki S."/>
            <person name="Wright E.M."/>
            <person name="Burrell A."/>
            <person name="Nightingale K.K."/>
            <person name="Kephart D."/>
            <person name="Wiedmann M."/>
        </authorList>
    </citation>
    <scope>NUCLEOTIDE SEQUENCE [LARGE SCALE GENOMIC DNA]</scope>
    <source>
        <strain evidence="2 3">FSL F6-1037</strain>
    </source>
</reference>
<evidence type="ECO:0000313" key="3">
    <source>
        <dbReference type="Proteomes" id="UP000019243"/>
    </source>
</evidence>
<sequence>MKKRIASLVLSLVMLFSIFSVVSADANEPEVKFEPQLVNEYYNNEGYLVSEFSDLPDNFVTDSEGNILKENAPTLRSGCALRYSYKTIKTEKNKKIISSYLTIQDLKNGIKLMGIILVLKIQIIQLD</sequence>
<keyword evidence="3" id="KW-1185">Reference proteome</keyword>
<dbReference type="EMBL" id="AODH01000054">
    <property type="protein sequence ID" value="EUJ35658.1"/>
    <property type="molecule type" value="Genomic_DNA"/>
</dbReference>
<organism evidence="2 3">
    <name type="scientific">Brochothrix campestris FSL F6-1037</name>
    <dbReference type="NCBI Taxonomy" id="1265861"/>
    <lineage>
        <taxon>Bacteria</taxon>
        <taxon>Bacillati</taxon>
        <taxon>Bacillota</taxon>
        <taxon>Bacilli</taxon>
        <taxon>Bacillales</taxon>
        <taxon>Listeriaceae</taxon>
        <taxon>Brochothrix</taxon>
    </lineage>
</organism>
<keyword evidence="1" id="KW-0732">Signal</keyword>
<proteinExistence type="predicted"/>
<accession>W7CRN4</accession>
<gene>
    <name evidence="2" type="ORF">BCAMP_11565</name>
</gene>
<dbReference type="RefSeq" id="WP_035315572.1">
    <property type="nucleotide sequence ID" value="NZ_AODH01000054.1"/>
</dbReference>
<feature type="chain" id="PRO_5004890051" evidence="1">
    <location>
        <begin position="27"/>
        <end position="127"/>
    </location>
</feature>
<evidence type="ECO:0000313" key="2">
    <source>
        <dbReference type="EMBL" id="EUJ35658.1"/>
    </source>
</evidence>
<feature type="signal peptide" evidence="1">
    <location>
        <begin position="1"/>
        <end position="26"/>
    </location>
</feature>
<dbReference type="AlphaFoldDB" id="W7CRN4"/>
<dbReference type="Proteomes" id="UP000019243">
    <property type="component" value="Unassembled WGS sequence"/>
</dbReference>
<name>W7CRN4_9LIST</name>